<dbReference type="SUPFAM" id="SSF109604">
    <property type="entry name" value="HD-domain/PDEase-like"/>
    <property type="match status" value="1"/>
</dbReference>
<evidence type="ECO:0000313" key="2">
    <source>
        <dbReference type="Proteomes" id="UP000067625"/>
    </source>
</evidence>
<sequence>MYDDGQLLENGQGVISHFYDKLLLLKKLMNTKTAYAIAERRHSFMIQFLNEFDEECMYEKEKRGIST</sequence>
<keyword evidence="2" id="KW-1185">Reference proteome</keyword>
<dbReference type="Gene3D" id="1.10.3210.50">
    <property type="match status" value="1"/>
</dbReference>
<dbReference type="PATRIC" id="fig|1441095.3.peg.1522"/>
<dbReference type="PANTHER" id="PTHR33594">
    <property type="entry name" value="SUPERFAMILY HYDROLASE, PUTATIVE (AFU_ORTHOLOGUE AFUA_1G03035)-RELATED"/>
    <property type="match status" value="1"/>
</dbReference>
<dbReference type="EMBL" id="CP012600">
    <property type="protein sequence ID" value="ALC81351.1"/>
    <property type="molecule type" value="Genomic_DNA"/>
</dbReference>
<accession>A0A0M5JGD9</accession>
<name>A0A0M5JGD9_9BACI</name>
<dbReference type="STRING" id="1441095.AM592_06890"/>
<evidence type="ECO:0008006" key="3">
    <source>
        <dbReference type="Google" id="ProtNLM"/>
    </source>
</evidence>
<reference evidence="1 2" key="2">
    <citation type="journal article" date="2016" name="Int. J. Syst. Evol. Microbiol.">
        <title>Bacillus gobiensis sp. nov., isolated from a soil sample.</title>
        <authorList>
            <person name="Liu B."/>
            <person name="Liu G.H."/>
            <person name="Cetin S."/>
            <person name="Schumann P."/>
            <person name="Pan Z.Z."/>
            <person name="Chen Q.Q."/>
        </authorList>
    </citation>
    <scope>NUCLEOTIDE SEQUENCE [LARGE SCALE GENOMIC DNA]</scope>
    <source>
        <strain evidence="1 2">FJAT-4402</strain>
    </source>
</reference>
<dbReference type="Proteomes" id="UP000067625">
    <property type="component" value="Chromosome"/>
</dbReference>
<dbReference type="AlphaFoldDB" id="A0A0M5JGD9"/>
<proteinExistence type="predicted"/>
<organism evidence="1 2">
    <name type="scientific">Bacillus gobiensis</name>
    <dbReference type="NCBI Taxonomy" id="1441095"/>
    <lineage>
        <taxon>Bacteria</taxon>
        <taxon>Bacillati</taxon>
        <taxon>Bacillota</taxon>
        <taxon>Bacilli</taxon>
        <taxon>Bacillales</taxon>
        <taxon>Bacillaceae</taxon>
        <taxon>Bacillus</taxon>
    </lineage>
</organism>
<reference evidence="2" key="1">
    <citation type="submission" date="2015-08" db="EMBL/GenBank/DDBJ databases">
        <title>Genome sequencing project for genomic taxonomy and phylogenomics of Bacillus-like bacteria.</title>
        <authorList>
            <person name="Liu B."/>
            <person name="Wang J."/>
            <person name="Zhu Y."/>
            <person name="Liu G."/>
            <person name="Chen Q."/>
            <person name="Chen Z."/>
            <person name="Lan J."/>
            <person name="Che J."/>
            <person name="Ge C."/>
            <person name="Shi H."/>
            <person name="Pan Z."/>
            <person name="Liu X."/>
        </authorList>
    </citation>
    <scope>NUCLEOTIDE SEQUENCE [LARGE SCALE GENOMIC DNA]</scope>
    <source>
        <strain evidence="2">FJAT-4402</strain>
    </source>
</reference>
<evidence type="ECO:0000313" key="1">
    <source>
        <dbReference type="EMBL" id="ALC81351.1"/>
    </source>
</evidence>
<dbReference type="PANTHER" id="PTHR33594:SF1">
    <property type="entry name" value="HD_PDEASE DOMAIN-CONTAINING PROTEIN"/>
    <property type="match status" value="1"/>
</dbReference>
<protein>
    <recommendedName>
        <fullName evidence="3">HD domain-containing protein</fullName>
    </recommendedName>
</protein>
<gene>
    <name evidence="1" type="ORF">AM592_06890</name>
</gene>